<name>A0A9J6FZ83_HAELO</name>
<keyword evidence="2" id="KW-1185">Reference proteome</keyword>
<dbReference type="VEuPathDB" id="VectorBase:HLOH_064011"/>
<reference evidence="1 2" key="1">
    <citation type="journal article" date="2020" name="Cell">
        <title>Large-Scale Comparative Analyses of Tick Genomes Elucidate Their Genetic Diversity and Vector Capacities.</title>
        <authorList>
            <consortium name="Tick Genome and Microbiome Consortium (TIGMIC)"/>
            <person name="Jia N."/>
            <person name="Wang J."/>
            <person name="Shi W."/>
            <person name="Du L."/>
            <person name="Sun Y."/>
            <person name="Zhan W."/>
            <person name="Jiang J.F."/>
            <person name="Wang Q."/>
            <person name="Zhang B."/>
            <person name="Ji P."/>
            <person name="Bell-Sakyi L."/>
            <person name="Cui X.M."/>
            <person name="Yuan T.T."/>
            <person name="Jiang B.G."/>
            <person name="Yang W.F."/>
            <person name="Lam T.T."/>
            <person name="Chang Q.C."/>
            <person name="Ding S.J."/>
            <person name="Wang X.J."/>
            <person name="Zhu J.G."/>
            <person name="Ruan X.D."/>
            <person name="Zhao L."/>
            <person name="Wei J.T."/>
            <person name="Ye R.Z."/>
            <person name="Que T.C."/>
            <person name="Du C.H."/>
            <person name="Zhou Y.H."/>
            <person name="Cheng J.X."/>
            <person name="Dai P.F."/>
            <person name="Guo W.B."/>
            <person name="Han X.H."/>
            <person name="Huang E.J."/>
            <person name="Li L.F."/>
            <person name="Wei W."/>
            <person name="Gao Y.C."/>
            <person name="Liu J.Z."/>
            <person name="Shao H.Z."/>
            <person name="Wang X."/>
            <person name="Wang C.C."/>
            <person name="Yang T.C."/>
            <person name="Huo Q.B."/>
            <person name="Li W."/>
            <person name="Chen H.Y."/>
            <person name="Chen S.E."/>
            <person name="Zhou L.G."/>
            <person name="Ni X.B."/>
            <person name="Tian J.H."/>
            <person name="Sheng Y."/>
            <person name="Liu T."/>
            <person name="Pan Y.S."/>
            <person name="Xia L.Y."/>
            <person name="Li J."/>
            <person name="Zhao F."/>
            <person name="Cao W.C."/>
        </authorList>
    </citation>
    <scope>NUCLEOTIDE SEQUENCE [LARGE SCALE GENOMIC DNA]</scope>
    <source>
        <strain evidence="1">HaeL-2018</strain>
    </source>
</reference>
<dbReference type="AlphaFoldDB" id="A0A9J6FZ83"/>
<organism evidence="1 2">
    <name type="scientific">Haemaphysalis longicornis</name>
    <name type="common">Bush tick</name>
    <dbReference type="NCBI Taxonomy" id="44386"/>
    <lineage>
        <taxon>Eukaryota</taxon>
        <taxon>Metazoa</taxon>
        <taxon>Ecdysozoa</taxon>
        <taxon>Arthropoda</taxon>
        <taxon>Chelicerata</taxon>
        <taxon>Arachnida</taxon>
        <taxon>Acari</taxon>
        <taxon>Parasitiformes</taxon>
        <taxon>Ixodida</taxon>
        <taxon>Ixodoidea</taxon>
        <taxon>Ixodidae</taxon>
        <taxon>Haemaphysalinae</taxon>
        <taxon>Haemaphysalis</taxon>
    </lineage>
</organism>
<accession>A0A9J6FZ83</accession>
<proteinExistence type="predicted"/>
<dbReference type="Proteomes" id="UP000821853">
    <property type="component" value="Chromosome 2"/>
</dbReference>
<comment type="caution">
    <text evidence="1">The sequence shown here is derived from an EMBL/GenBank/DDBJ whole genome shotgun (WGS) entry which is preliminary data.</text>
</comment>
<sequence length="101" mass="11363">MASCLQRLRYFSLQFQTQAEGWSVIRRSPQFTGAVDIPFNIELVFIHCKVAVPPDTIGACYRPLDSDPSFVGELYDAPQLRISPFSSSSVILTFQRYLGLS</sequence>
<protein>
    <submittedName>
        <fullName evidence="1">Uncharacterized protein</fullName>
    </submittedName>
</protein>
<evidence type="ECO:0000313" key="1">
    <source>
        <dbReference type="EMBL" id="KAH9367792.1"/>
    </source>
</evidence>
<dbReference type="EMBL" id="JABSTR010000004">
    <property type="protein sequence ID" value="KAH9367792.1"/>
    <property type="molecule type" value="Genomic_DNA"/>
</dbReference>
<gene>
    <name evidence="1" type="ORF">HPB48_004444</name>
</gene>
<evidence type="ECO:0000313" key="2">
    <source>
        <dbReference type="Proteomes" id="UP000821853"/>
    </source>
</evidence>